<reference evidence="15 16" key="1">
    <citation type="submission" date="2016-12" db="EMBL/GenBank/DDBJ databases">
        <title>Thioflexothrix psekupsii D3 genome sequencing and assembly.</title>
        <authorList>
            <person name="Fomenkov A."/>
            <person name="Vincze T."/>
            <person name="Grabovich M."/>
            <person name="Anton B.P."/>
            <person name="Dubinina G."/>
            <person name="Orlova M."/>
            <person name="Belousova E."/>
            <person name="Roberts R.J."/>
        </authorList>
    </citation>
    <scope>NUCLEOTIDE SEQUENCE [LARGE SCALE GENOMIC DNA]</scope>
    <source>
        <strain evidence="15">D3</strain>
    </source>
</reference>
<dbReference type="AlphaFoldDB" id="A0A251XAF9"/>
<keyword evidence="16" id="KW-1185">Reference proteome</keyword>
<dbReference type="OrthoDB" id="9796770at2"/>
<sequence>MRQLYPAIEPYYQGQLKVSELHNLYYEQVGNPNGKPIVFLHGGPGARIESIHRQLFNPELWRIILFDQRGCGRSTPYAELRDNTTWDLVADMEKLREHLGIAQWVVFGGSWGSTLALAYSQTHPDRCRGLILRGIFMLRREELHWFYQQGCSFLFPDIWEQYLAPIPVSERHDLIQAYHRYLNSSDPEIRRVAAKAWSLWEAATCRLLPDPELIAHFTEDEFTAAFARIENHYFVHHGFFESDTQLLDNVGKIRHIPAVIVHGRYDVVCPFKSAWDLHQAWPESKLVIVPDAGHAVMETGIVNALLTATDEFALL</sequence>
<evidence type="ECO:0000256" key="3">
    <source>
        <dbReference type="ARBA" id="ARBA00010088"/>
    </source>
</evidence>
<evidence type="ECO:0000256" key="6">
    <source>
        <dbReference type="ARBA" id="ARBA00022438"/>
    </source>
</evidence>
<dbReference type="EC" id="3.4.11.5" evidence="4 11"/>
<keyword evidence="7 11" id="KW-0963">Cytoplasm</keyword>
<feature type="active site" description="Nucleophile" evidence="12">
    <location>
        <position position="110"/>
    </location>
</feature>
<organism evidence="15 16">
    <name type="scientific">Thioflexithrix psekupsensis</name>
    <dbReference type="NCBI Taxonomy" id="1570016"/>
    <lineage>
        <taxon>Bacteria</taxon>
        <taxon>Pseudomonadati</taxon>
        <taxon>Pseudomonadota</taxon>
        <taxon>Gammaproteobacteria</taxon>
        <taxon>Thiotrichales</taxon>
        <taxon>Thioflexithrix</taxon>
    </lineage>
</organism>
<evidence type="ECO:0000256" key="10">
    <source>
        <dbReference type="ARBA" id="ARBA00029605"/>
    </source>
</evidence>
<evidence type="ECO:0000259" key="14">
    <source>
        <dbReference type="Pfam" id="PF00561"/>
    </source>
</evidence>
<evidence type="ECO:0000256" key="5">
    <source>
        <dbReference type="ARBA" id="ARBA00021843"/>
    </source>
</evidence>
<dbReference type="InterPro" id="IPR029058">
    <property type="entry name" value="AB_hydrolase_fold"/>
</dbReference>
<dbReference type="PANTHER" id="PTHR43722">
    <property type="entry name" value="PROLINE IMINOPEPTIDASE"/>
    <property type="match status" value="1"/>
</dbReference>
<evidence type="ECO:0000256" key="9">
    <source>
        <dbReference type="ARBA" id="ARBA00022801"/>
    </source>
</evidence>
<feature type="active site" description="Proton donor" evidence="12">
    <location>
        <position position="294"/>
    </location>
</feature>
<name>A0A251XAF9_9GAMM</name>
<keyword evidence="8 11" id="KW-0645">Protease</keyword>
<evidence type="ECO:0000256" key="12">
    <source>
        <dbReference type="PIRSR" id="PIRSR006431-1"/>
    </source>
</evidence>
<keyword evidence="6 11" id="KW-0031">Aminopeptidase</keyword>
<dbReference type="Pfam" id="PF00561">
    <property type="entry name" value="Abhydrolase_1"/>
    <property type="match status" value="1"/>
</dbReference>
<evidence type="ECO:0000256" key="7">
    <source>
        <dbReference type="ARBA" id="ARBA00022490"/>
    </source>
</evidence>
<proteinExistence type="inferred from homology"/>
<accession>A0A251XAF9</accession>
<evidence type="ECO:0000256" key="4">
    <source>
        <dbReference type="ARBA" id="ARBA00012568"/>
    </source>
</evidence>
<dbReference type="EMBL" id="MSLT01000006">
    <property type="protein sequence ID" value="OUD15359.1"/>
    <property type="molecule type" value="Genomic_DNA"/>
</dbReference>
<comment type="catalytic activity">
    <reaction evidence="1 11 13">
        <text>Release of N-terminal proline from a peptide.</text>
        <dbReference type="EC" id="3.4.11.5"/>
    </reaction>
</comment>
<dbReference type="PANTHER" id="PTHR43722:SF1">
    <property type="entry name" value="PROLINE IMINOPEPTIDASE"/>
    <property type="match status" value="1"/>
</dbReference>
<comment type="caution">
    <text evidence="15">The sequence shown here is derived from an EMBL/GenBank/DDBJ whole genome shotgun (WGS) entry which is preliminary data.</text>
</comment>
<dbReference type="RefSeq" id="WP_086486952.1">
    <property type="nucleotide sequence ID" value="NZ_MSLT01000006.1"/>
</dbReference>
<evidence type="ECO:0000256" key="8">
    <source>
        <dbReference type="ARBA" id="ARBA00022670"/>
    </source>
</evidence>
<protein>
    <recommendedName>
        <fullName evidence="5 11">Proline iminopeptidase</fullName>
        <shortName evidence="11">PIP</shortName>
        <ecNumber evidence="4 11">3.4.11.5</ecNumber>
    </recommendedName>
    <alternativeName>
        <fullName evidence="10 11">Prolyl aminopeptidase</fullName>
    </alternativeName>
</protein>
<gene>
    <name evidence="15" type="ORF">TPSD3_02175</name>
</gene>
<dbReference type="Proteomes" id="UP000194798">
    <property type="component" value="Unassembled WGS sequence"/>
</dbReference>
<dbReference type="GO" id="GO:0005737">
    <property type="term" value="C:cytoplasm"/>
    <property type="evidence" value="ECO:0007669"/>
    <property type="project" value="UniProtKB-SubCell"/>
</dbReference>
<dbReference type="InterPro" id="IPR000073">
    <property type="entry name" value="AB_hydrolase_1"/>
</dbReference>
<evidence type="ECO:0000313" key="16">
    <source>
        <dbReference type="Proteomes" id="UP000194798"/>
    </source>
</evidence>
<dbReference type="PRINTS" id="PR00793">
    <property type="entry name" value="PROAMNOPTASE"/>
</dbReference>
<dbReference type="Gene3D" id="3.40.50.1820">
    <property type="entry name" value="alpha/beta hydrolase"/>
    <property type="match status" value="1"/>
</dbReference>
<evidence type="ECO:0000313" key="15">
    <source>
        <dbReference type="EMBL" id="OUD15359.1"/>
    </source>
</evidence>
<dbReference type="PIRSF" id="PIRSF006431">
    <property type="entry name" value="Pept_S33"/>
    <property type="match status" value="1"/>
</dbReference>
<evidence type="ECO:0000256" key="1">
    <source>
        <dbReference type="ARBA" id="ARBA00001585"/>
    </source>
</evidence>
<comment type="subcellular location">
    <subcellularLocation>
        <location evidence="2 11">Cytoplasm</location>
    </subcellularLocation>
</comment>
<dbReference type="SUPFAM" id="SSF53474">
    <property type="entry name" value="alpha/beta-Hydrolases"/>
    <property type="match status" value="1"/>
</dbReference>
<dbReference type="InterPro" id="IPR002410">
    <property type="entry name" value="Peptidase_S33"/>
</dbReference>
<evidence type="ECO:0000256" key="11">
    <source>
        <dbReference type="PIRNR" id="PIRNR006431"/>
    </source>
</evidence>
<comment type="similarity">
    <text evidence="3 11 13">Belongs to the peptidase S33 family.</text>
</comment>
<dbReference type="GO" id="GO:0006508">
    <property type="term" value="P:proteolysis"/>
    <property type="evidence" value="ECO:0007669"/>
    <property type="project" value="UniProtKB-KW"/>
</dbReference>
<dbReference type="GO" id="GO:0004177">
    <property type="term" value="F:aminopeptidase activity"/>
    <property type="evidence" value="ECO:0007669"/>
    <property type="project" value="UniProtKB-UniRule"/>
</dbReference>
<dbReference type="NCBIfam" id="TIGR01249">
    <property type="entry name" value="pro_imino_pep_1"/>
    <property type="match status" value="1"/>
</dbReference>
<feature type="domain" description="AB hydrolase-1" evidence="14">
    <location>
        <begin position="35"/>
        <end position="299"/>
    </location>
</feature>
<dbReference type="InterPro" id="IPR005944">
    <property type="entry name" value="Pro_iminopeptidase"/>
</dbReference>
<feature type="active site" evidence="12">
    <location>
        <position position="266"/>
    </location>
</feature>
<evidence type="ECO:0000256" key="13">
    <source>
        <dbReference type="RuleBase" id="RU003421"/>
    </source>
</evidence>
<evidence type="ECO:0000256" key="2">
    <source>
        <dbReference type="ARBA" id="ARBA00004496"/>
    </source>
</evidence>
<keyword evidence="9 11" id="KW-0378">Hydrolase</keyword>